<proteinExistence type="predicted"/>
<dbReference type="EMBL" id="CAHPSC010000032">
    <property type="protein sequence ID" value="CAB5695314.1"/>
    <property type="molecule type" value="Genomic_DNA"/>
</dbReference>
<accession>A0AA35GL05</accession>
<organism evidence="1 2">
    <name type="scientific">Comamonas aquatica</name>
    <dbReference type="NCBI Taxonomy" id="225991"/>
    <lineage>
        <taxon>Bacteria</taxon>
        <taxon>Pseudomonadati</taxon>
        <taxon>Pseudomonadota</taxon>
        <taxon>Betaproteobacteria</taxon>
        <taxon>Burkholderiales</taxon>
        <taxon>Comamonadaceae</taxon>
        <taxon>Comamonas</taxon>
    </lineage>
</organism>
<evidence type="ECO:0000313" key="1">
    <source>
        <dbReference type="EMBL" id="CAB5695314.1"/>
    </source>
</evidence>
<sequence>MRFTFGYAGLPAGETFDFINGKQCTLLSTDSDFVGFGMTRKEGLSADHAKRFLAAFKNRLKDEFDRQSNLMGTCCAVIYRRVNDVRDAEFENMFFPAILPVPIDWQPGGGTRDEQRVAEKELLDLLVRTTKRTRAILKVLHRELREQANTTPLLLPVRNFDSAGFYGNWLRALQANIAGAADEASASTILSAARNMFEARYPRKRGGGNLLSFHDDREIEFRAPGVRRMHGKPWLADGHTSEICHLSGFRRLGAPFNAAFHYDAQKDSPRKLMAYFCRCHGDYEKMTGEPHLNIAPSDFIRV</sequence>
<gene>
    <name evidence="1" type="ORF">GHA_02323</name>
</gene>
<dbReference type="AlphaFoldDB" id="A0AA35GL05"/>
<protein>
    <submittedName>
        <fullName evidence="1">Uncharacterized protein</fullName>
    </submittedName>
</protein>
<dbReference type="Proteomes" id="UP000834458">
    <property type="component" value="Unassembled WGS sequence"/>
</dbReference>
<comment type="caution">
    <text evidence="1">The sequence shown here is derived from an EMBL/GenBank/DDBJ whole genome shotgun (WGS) entry which is preliminary data.</text>
</comment>
<name>A0AA35GL05_9BURK</name>
<reference evidence="1" key="1">
    <citation type="submission" date="2020-05" db="EMBL/GenBank/DDBJ databases">
        <authorList>
            <person name="Delgado-Blas J."/>
        </authorList>
    </citation>
    <scope>NUCLEOTIDE SEQUENCE</scope>
    <source>
        <strain evidence="1">BB1454</strain>
    </source>
</reference>
<evidence type="ECO:0000313" key="2">
    <source>
        <dbReference type="Proteomes" id="UP000834458"/>
    </source>
</evidence>